<feature type="domain" description="Phage tail collar" evidence="1">
    <location>
        <begin position="7"/>
        <end position="62"/>
    </location>
</feature>
<accession>A0ABX2XHM3</accession>
<reference evidence="3" key="1">
    <citation type="submission" date="2016-03" db="EMBL/GenBank/DDBJ databases">
        <title>Draft genome sequence of Paenibacillus glacialis DSM 22343.</title>
        <authorList>
            <person name="Shin S.-K."/>
            <person name="Yi H."/>
        </authorList>
    </citation>
    <scope>NUCLEOTIDE SEQUENCE [LARGE SCALE GENOMIC DNA]</scope>
    <source>
        <strain evidence="3">CCUG 60099</strain>
    </source>
</reference>
<keyword evidence="3" id="KW-1185">Reference proteome</keyword>
<sequence>MMEEFIGVVKLFAGNFAPRGWALCNGQIMSIAQNNALFAILGTTYGGNGQTTFALPNLQGSTAIGAGNGGGSNYVLGQVAGTPTVSLLTSNLPAHVHAGPGKISVSASNATDSTPVAGASIAAPGSVISRVFTPTLGFTTATPSVDLTTNVTTGATGSNIPVSIMQPYVALTYIICLEGIFPTRN</sequence>
<dbReference type="InterPro" id="IPR037053">
    <property type="entry name" value="Phage_tail_collar_dom_sf"/>
</dbReference>
<dbReference type="Proteomes" id="UP000093343">
    <property type="component" value="Unassembled WGS sequence"/>
</dbReference>
<dbReference type="SUPFAM" id="SSF88874">
    <property type="entry name" value="Receptor-binding domain of short tail fibre protein gp12"/>
    <property type="match status" value="1"/>
</dbReference>
<dbReference type="InterPro" id="IPR011083">
    <property type="entry name" value="Phage_tail_collar_dom"/>
</dbReference>
<protein>
    <submittedName>
        <fullName evidence="2">Phage tail protein</fullName>
    </submittedName>
</protein>
<dbReference type="Pfam" id="PF07484">
    <property type="entry name" value="Collar"/>
    <property type="match status" value="1"/>
</dbReference>
<dbReference type="EMBL" id="LVEN01000027">
    <property type="protein sequence ID" value="OCB73452.1"/>
    <property type="molecule type" value="Genomic_DNA"/>
</dbReference>
<evidence type="ECO:0000313" key="2">
    <source>
        <dbReference type="EMBL" id="OCB73452.1"/>
    </source>
</evidence>
<organism evidence="2 3">
    <name type="scientific">Flavobacterium piscis</name>
    <dbReference type="NCBI Taxonomy" id="1114874"/>
    <lineage>
        <taxon>Bacteria</taxon>
        <taxon>Pseudomonadati</taxon>
        <taxon>Bacteroidota</taxon>
        <taxon>Flavobacteriia</taxon>
        <taxon>Flavobacteriales</taxon>
        <taxon>Flavobacteriaceae</taxon>
        <taxon>Flavobacterium</taxon>
    </lineage>
</organism>
<gene>
    <name evidence="2" type="ORF">FLP_12195</name>
</gene>
<comment type="caution">
    <text evidence="2">The sequence shown here is derived from an EMBL/GenBank/DDBJ whole genome shotgun (WGS) entry which is preliminary data.</text>
</comment>
<dbReference type="Gene3D" id="3.90.1340.10">
    <property type="entry name" value="Phage tail collar domain"/>
    <property type="match status" value="1"/>
</dbReference>
<proteinExistence type="predicted"/>
<evidence type="ECO:0000313" key="3">
    <source>
        <dbReference type="Proteomes" id="UP000093343"/>
    </source>
</evidence>
<name>A0ABX2XHM3_9FLAO</name>
<evidence type="ECO:0000259" key="1">
    <source>
        <dbReference type="Pfam" id="PF07484"/>
    </source>
</evidence>